<organism evidence="2 3">
    <name type="scientific">Labrys wisconsinensis</name>
    <dbReference type="NCBI Taxonomy" id="425677"/>
    <lineage>
        <taxon>Bacteria</taxon>
        <taxon>Pseudomonadati</taxon>
        <taxon>Pseudomonadota</taxon>
        <taxon>Alphaproteobacteria</taxon>
        <taxon>Hyphomicrobiales</taxon>
        <taxon>Xanthobacteraceae</taxon>
        <taxon>Labrys</taxon>
    </lineage>
</organism>
<keyword evidence="1" id="KW-0175">Coiled coil</keyword>
<dbReference type="RefSeq" id="WP_307274874.1">
    <property type="nucleotide sequence ID" value="NZ_JAUSVX010000006.1"/>
</dbReference>
<comment type="caution">
    <text evidence="2">The sequence shown here is derived from an EMBL/GenBank/DDBJ whole genome shotgun (WGS) entry which is preliminary data.</text>
</comment>
<evidence type="ECO:0000313" key="3">
    <source>
        <dbReference type="Proteomes" id="UP001242480"/>
    </source>
</evidence>
<sequence length="86" mass="9548">MARPEEASDEHLGREARRIAAAARRLAGSRPDLAEADRRRLASLLDDLAALRRELDRRAAEVGRELAGVSHSLRACASYRRTARLT</sequence>
<gene>
    <name evidence="2" type="ORF">QO011_003723</name>
</gene>
<keyword evidence="3" id="KW-1185">Reference proteome</keyword>
<evidence type="ECO:0000256" key="1">
    <source>
        <dbReference type="SAM" id="Coils"/>
    </source>
</evidence>
<feature type="coiled-coil region" evidence="1">
    <location>
        <begin position="34"/>
        <end position="65"/>
    </location>
</feature>
<dbReference type="Proteomes" id="UP001242480">
    <property type="component" value="Unassembled WGS sequence"/>
</dbReference>
<name>A0ABU0J8W4_9HYPH</name>
<proteinExistence type="predicted"/>
<accession>A0ABU0J8W4</accession>
<dbReference type="EMBL" id="JAUSVX010000006">
    <property type="protein sequence ID" value="MDQ0470704.1"/>
    <property type="molecule type" value="Genomic_DNA"/>
</dbReference>
<evidence type="ECO:0000313" key="2">
    <source>
        <dbReference type="EMBL" id="MDQ0470704.1"/>
    </source>
</evidence>
<protein>
    <submittedName>
        <fullName evidence="2">N-formylglutamate amidohydrolase</fullName>
    </submittedName>
</protein>
<reference evidence="2 3" key="1">
    <citation type="submission" date="2023-07" db="EMBL/GenBank/DDBJ databases">
        <title>Genomic Encyclopedia of Type Strains, Phase IV (KMG-IV): sequencing the most valuable type-strain genomes for metagenomic binning, comparative biology and taxonomic classification.</title>
        <authorList>
            <person name="Goeker M."/>
        </authorList>
    </citation>
    <scope>NUCLEOTIDE SEQUENCE [LARGE SCALE GENOMIC DNA]</scope>
    <source>
        <strain evidence="2 3">DSM 19619</strain>
    </source>
</reference>